<dbReference type="GeneID" id="20645602"/>
<organism evidence="3 4">
    <name type="scientific">Phytophthora sojae (strain P6497)</name>
    <name type="common">Soybean stem and root rot agent</name>
    <name type="synonym">Phytophthora megasperma f. sp. glycines</name>
    <dbReference type="NCBI Taxonomy" id="1094619"/>
    <lineage>
        <taxon>Eukaryota</taxon>
        <taxon>Sar</taxon>
        <taxon>Stramenopiles</taxon>
        <taxon>Oomycota</taxon>
        <taxon>Peronosporomycetes</taxon>
        <taxon>Peronosporales</taxon>
        <taxon>Peronosporaceae</taxon>
        <taxon>Phytophthora</taxon>
    </lineage>
</organism>
<protein>
    <recommendedName>
        <fullName evidence="2">DUF6818 domain-containing protein</fullName>
    </recommendedName>
</protein>
<dbReference type="SMR" id="G4YT88"/>
<keyword evidence="4" id="KW-1185">Reference proteome</keyword>
<proteinExistence type="predicted"/>
<dbReference type="InterPro" id="IPR049203">
    <property type="entry name" value="DUF6818"/>
</dbReference>
<feature type="compositionally biased region" description="Basic and acidic residues" evidence="1">
    <location>
        <begin position="107"/>
        <end position="124"/>
    </location>
</feature>
<evidence type="ECO:0000313" key="4">
    <source>
        <dbReference type="Proteomes" id="UP000002640"/>
    </source>
</evidence>
<name>G4YT88_PHYSP</name>
<evidence type="ECO:0000259" key="2">
    <source>
        <dbReference type="Pfam" id="PF20681"/>
    </source>
</evidence>
<dbReference type="Pfam" id="PF20681">
    <property type="entry name" value="DUF6818"/>
    <property type="match status" value="1"/>
</dbReference>
<evidence type="ECO:0000313" key="3">
    <source>
        <dbReference type="EMBL" id="EGZ26482.1"/>
    </source>
</evidence>
<sequence>MHLPLSRDEWDYVASLHNAAYVGDDRTTDSLKRKFAKLHRKRIPTDDLSIPANVLQAKRVRLEMTRRADLGDGEDAATEAAIDLVATTPTPPSGSAYVGRNATKNALTEKKDERDVRKTEKRSVVSVKKIEKRTADATKNY</sequence>
<dbReference type="PANTHER" id="PTHR34409:SF1">
    <property type="entry name" value="MYB-LIKE DOMAIN-CONTAINING PROTEIN"/>
    <property type="match status" value="1"/>
</dbReference>
<dbReference type="PANTHER" id="PTHR34409">
    <property type="entry name" value="SET DOMAIN-CONTAINING PROTEIN"/>
    <property type="match status" value="1"/>
</dbReference>
<dbReference type="Proteomes" id="UP000002640">
    <property type="component" value="Unassembled WGS sequence"/>
</dbReference>
<dbReference type="KEGG" id="psoj:PHYSODRAFT_327380"/>
<evidence type="ECO:0000256" key="1">
    <source>
        <dbReference type="SAM" id="MobiDB-lite"/>
    </source>
</evidence>
<dbReference type="InParanoid" id="G4YT88"/>
<feature type="domain" description="DUF6818" evidence="2">
    <location>
        <begin position="4"/>
        <end position="69"/>
    </location>
</feature>
<dbReference type="EMBL" id="JH159152">
    <property type="protein sequence ID" value="EGZ26482.1"/>
    <property type="molecule type" value="Genomic_DNA"/>
</dbReference>
<dbReference type="RefSeq" id="XP_009521770.1">
    <property type="nucleotide sequence ID" value="XM_009523475.1"/>
</dbReference>
<dbReference type="AlphaFoldDB" id="G4YT88"/>
<feature type="region of interest" description="Disordered" evidence="1">
    <location>
        <begin position="86"/>
        <end position="124"/>
    </location>
</feature>
<reference evidence="3 4" key="1">
    <citation type="journal article" date="2006" name="Science">
        <title>Phytophthora genome sequences uncover evolutionary origins and mechanisms of pathogenesis.</title>
        <authorList>
            <person name="Tyler B.M."/>
            <person name="Tripathy S."/>
            <person name="Zhang X."/>
            <person name="Dehal P."/>
            <person name="Jiang R.H."/>
            <person name="Aerts A."/>
            <person name="Arredondo F.D."/>
            <person name="Baxter L."/>
            <person name="Bensasson D."/>
            <person name="Beynon J.L."/>
            <person name="Chapman J."/>
            <person name="Damasceno C.M."/>
            <person name="Dorrance A.E."/>
            <person name="Dou D."/>
            <person name="Dickerman A.W."/>
            <person name="Dubchak I.L."/>
            <person name="Garbelotto M."/>
            <person name="Gijzen M."/>
            <person name="Gordon S.G."/>
            <person name="Govers F."/>
            <person name="Grunwald N.J."/>
            <person name="Huang W."/>
            <person name="Ivors K.L."/>
            <person name="Jones R.W."/>
            <person name="Kamoun S."/>
            <person name="Krampis K."/>
            <person name="Lamour K.H."/>
            <person name="Lee M.K."/>
            <person name="McDonald W.H."/>
            <person name="Medina M."/>
            <person name="Meijer H.J."/>
            <person name="Nordberg E.K."/>
            <person name="Maclean D.J."/>
            <person name="Ospina-Giraldo M.D."/>
            <person name="Morris P.F."/>
            <person name="Phuntumart V."/>
            <person name="Putnam N.H."/>
            <person name="Rash S."/>
            <person name="Rose J.K."/>
            <person name="Sakihama Y."/>
            <person name="Salamov A.A."/>
            <person name="Savidor A."/>
            <person name="Scheuring C.F."/>
            <person name="Smith B.M."/>
            <person name="Sobral B.W."/>
            <person name="Terry A."/>
            <person name="Torto-Alalibo T.A."/>
            <person name="Win J."/>
            <person name="Xu Z."/>
            <person name="Zhang H."/>
            <person name="Grigoriev I.V."/>
            <person name="Rokhsar D.S."/>
            <person name="Boore J.L."/>
        </authorList>
    </citation>
    <scope>NUCLEOTIDE SEQUENCE [LARGE SCALE GENOMIC DNA]</scope>
    <source>
        <strain evidence="3 4">P6497</strain>
    </source>
</reference>
<accession>G4YT88</accession>
<gene>
    <name evidence="3" type="ORF">PHYSODRAFT_327380</name>
</gene>